<evidence type="ECO:0000313" key="2">
    <source>
        <dbReference type="EMBL" id="PNJ37959.1"/>
    </source>
</evidence>
<proteinExistence type="predicted"/>
<feature type="non-terminal residue" evidence="2">
    <location>
        <position position="262"/>
    </location>
</feature>
<comment type="caution">
    <text evidence="2">The sequence shown here is derived from an EMBL/GenBank/DDBJ whole genome shotgun (WGS) entry which is preliminary data.</text>
</comment>
<reference evidence="2" key="1">
    <citation type="submission" date="2017-12" db="EMBL/GenBank/DDBJ databases">
        <title>High-resolution comparative analysis of great ape genomes.</title>
        <authorList>
            <person name="Pollen A."/>
            <person name="Hastie A."/>
            <person name="Hormozdiari F."/>
            <person name="Dougherty M."/>
            <person name="Liu R."/>
            <person name="Chaisson M."/>
            <person name="Hoppe E."/>
            <person name="Hill C."/>
            <person name="Pang A."/>
            <person name="Hillier L."/>
            <person name="Baker C."/>
            <person name="Armstrong J."/>
            <person name="Shendure J."/>
            <person name="Paten B."/>
            <person name="Wilson R."/>
            <person name="Chao H."/>
            <person name="Schneider V."/>
            <person name="Ventura M."/>
            <person name="Kronenberg Z."/>
            <person name="Murali S."/>
            <person name="Gordon D."/>
            <person name="Cantsilieris S."/>
            <person name="Munson K."/>
            <person name="Nelson B."/>
            <person name="Raja A."/>
            <person name="Underwood J."/>
            <person name="Diekhans M."/>
            <person name="Fiddes I."/>
            <person name="Haussler D."/>
            <person name="Eichler E."/>
        </authorList>
    </citation>
    <scope>NUCLEOTIDE SEQUENCE [LARGE SCALE GENOMIC DNA]</scope>
    <source>
        <strain evidence="2">Susie</strain>
    </source>
</reference>
<gene>
    <name evidence="2" type="ORF">CR201_G0031264</name>
</gene>
<sequence>MAFNDLLQQVGGVGRFQQIQVTLVVLPLLLMASHNTLQNFTAAIPTHHCRPPADANLSKNGGLEVWLPRDRKGQPESCLRFTSPQWGPPFPNGTEANGTGATEPCTDGWIYDNSTFPSTIVTEGLTPAGPVLVHGGGAARSHGVRLPCRQARPPEGTDLELPANSCVRDLHSLRTQLLHLLRLPASLGHVSGWHLPQLHDTECGVDAHPHTGLRGHFDWLCLQPGPVPPGRCGLRCAPLAPPAATGLCSFFCLLHLLLVLHR</sequence>
<keyword evidence="1" id="KW-0472">Membrane</keyword>
<keyword evidence="1" id="KW-0812">Transmembrane</keyword>
<keyword evidence="1" id="KW-1133">Transmembrane helix</keyword>
<evidence type="ECO:0000256" key="1">
    <source>
        <dbReference type="SAM" id="Phobius"/>
    </source>
</evidence>
<feature type="transmembrane region" description="Helical" evidence="1">
    <location>
        <begin position="239"/>
        <end position="260"/>
    </location>
</feature>
<dbReference type="EMBL" id="NDHI03003478">
    <property type="protein sequence ID" value="PNJ37959.1"/>
    <property type="molecule type" value="Genomic_DNA"/>
</dbReference>
<name>A0A2J8TY61_PONAB</name>
<accession>A0A2J8TY61</accession>
<dbReference type="AlphaFoldDB" id="A0A2J8TY61"/>
<protein>
    <submittedName>
        <fullName evidence="2">SLC22A6 isoform 1</fullName>
    </submittedName>
</protein>
<organism evidence="2">
    <name type="scientific">Pongo abelii</name>
    <name type="common">Sumatran orangutan</name>
    <name type="synonym">Pongo pygmaeus abelii</name>
    <dbReference type="NCBI Taxonomy" id="9601"/>
    <lineage>
        <taxon>Eukaryota</taxon>
        <taxon>Metazoa</taxon>
        <taxon>Chordata</taxon>
        <taxon>Craniata</taxon>
        <taxon>Vertebrata</taxon>
        <taxon>Euteleostomi</taxon>
        <taxon>Mammalia</taxon>
        <taxon>Eutheria</taxon>
        <taxon>Euarchontoglires</taxon>
        <taxon>Primates</taxon>
        <taxon>Haplorrhini</taxon>
        <taxon>Catarrhini</taxon>
        <taxon>Hominidae</taxon>
        <taxon>Pongo</taxon>
    </lineage>
</organism>